<organism evidence="9 10">
    <name type="scientific">Tenebrio molitor</name>
    <name type="common">Yellow mealworm beetle</name>
    <dbReference type="NCBI Taxonomy" id="7067"/>
    <lineage>
        <taxon>Eukaryota</taxon>
        <taxon>Metazoa</taxon>
        <taxon>Ecdysozoa</taxon>
        <taxon>Arthropoda</taxon>
        <taxon>Hexapoda</taxon>
        <taxon>Insecta</taxon>
        <taxon>Pterygota</taxon>
        <taxon>Neoptera</taxon>
        <taxon>Endopterygota</taxon>
        <taxon>Coleoptera</taxon>
        <taxon>Polyphaga</taxon>
        <taxon>Cucujiformia</taxon>
        <taxon>Tenebrionidae</taxon>
        <taxon>Tenebrio</taxon>
    </lineage>
</organism>
<dbReference type="InterPro" id="IPR001661">
    <property type="entry name" value="Glyco_hydro_37"/>
</dbReference>
<dbReference type="Pfam" id="PF06702">
    <property type="entry name" value="Fam20C"/>
    <property type="match status" value="2"/>
</dbReference>
<keyword evidence="5 7" id="KW-0378">Hydrolase</keyword>
<evidence type="ECO:0000256" key="7">
    <source>
        <dbReference type="RuleBase" id="RU361180"/>
    </source>
</evidence>
<accession>A0A8J6H8G7</accession>
<gene>
    <name evidence="9" type="ORF">GEV33_012772</name>
</gene>
<evidence type="ECO:0000256" key="3">
    <source>
        <dbReference type="ARBA" id="ARBA00012757"/>
    </source>
</evidence>
<reference evidence="9" key="2">
    <citation type="submission" date="2021-08" db="EMBL/GenBank/DDBJ databases">
        <authorList>
            <person name="Eriksson T."/>
        </authorList>
    </citation>
    <scope>NUCLEOTIDE SEQUENCE</scope>
    <source>
        <strain evidence="9">Stoneville</strain>
        <tissue evidence="9">Whole head</tissue>
    </source>
</reference>
<dbReference type="EMBL" id="JABDTM020027767">
    <property type="protein sequence ID" value="KAH0810019.1"/>
    <property type="molecule type" value="Genomic_DNA"/>
</dbReference>
<dbReference type="CDD" id="cd10314">
    <property type="entry name" value="FAM20_C"/>
    <property type="match status" value="1"/>
</dbReference>
<dbReference type="PROSITE" id="PS00928">
    <property type="entry name" value="TREHALASE_2"/>
    <property type="match status" value="2"/>
</dbReference>
<evidence type="ECO:0000256" key="5">
    <source>
        <dbReference type="ARBA" id="ARBA00022801"/>
    </source>
</evidence>
<evidence type="ECO:0000313" key="10">
    <source>
        <dbReference type="Proteomes" id="UP000719412"/>
    </source>
</evidence>
<dbReference type="SUPFAM" id="SSF48208">
    <property type="entry name" value="Six-hairpin glycosidases"/>
    <property type="match status" value="2"/>
</dbReference>
<keyword evidence="6 7" id="KW-0326">Glycosidase</keyword>
<reference evidence="9" key="1">
    <citation type="journal article" date="2020" name="J Insects Food Feed">
        <title>The yellow mealworm (Tenebrio molitor) genome: a resource for the emerging insects as food and feed industry.</title>
        <authorList>
            <person name="Eriksson T."/>
            <person name="Andere A."/>
            <person name="Kelstrup H."/>
            <person name="Emery V."/>
            <person name="Picard C."/>
        </authorList>
    </citation>
    <scope>NUCLEOTIDE SEQUENCE</scope>
    <source>
        <strain evidence="9">Stoneville</strain>
        <tissue evidence="9">Whole head</tissue>
    </source>
</reference>
<dbReference type="GO" id="GO:0005993">
    <property type="term" value="P:trehalose catabolic process"/>
    <property type="evidence" value="ECO:0007669"/>
    <property type="project" value="TreeGrafter"/>
</dbReference>
<dbReference type="Gene3D" id="1.50.10.10">
    <property type="match status" value="2"/>
</dbReference>
<name>A0A8J6H8G7_TENMO</name>
<dbReference type="Proteomes" id="UP000719412">
    <property type="component" value="Unassembled WGS sequence"/>
</dbReference>
<evidence type="ECO:0000259" key="8">
    <source>
        <dbReference type="Pfam" id="PF06702"/>
    </source>
</evidence>
<evidence type="ECO:0000256" key="6">
    <source>
        <dbReference type="ARBA" id="ARBA00023295"/>
    </source>
</evidence>
<dbReference type="EC" id="3.2.1.28" evidence="3 7"/>
<feature type="domain" description="FAM20 C-terminal" evidence="8">
    <location>
        <begin position="67"/>
        <end position="227"/>
    </location>
</feature>
<keyword evidence="10" id="KW-1185">Reference proteome</keyword>
<comment type="catalytic activity">
    <reaction evidence="1 7">
        <text>alpha,alpha-trehalose + H2O = alpha-D-glucose + beta-D-glucose</text>
        <dbReference type="Rhea" id="RHEA:32675"/>
        <dbReference type="ChEBI" id="CHEBI:15377"/>
        <dbReference type="ChEBI" id="CHEBI:15903"/>
        <dbReference type="ChEBI" id="CHEBI:16551"/>
        <dbReference type="ChEBI" id="CHEBI:17925"/>
        <dbReference type="EC" id="3.2.1.28"/>
    </reaction>
</comment>
<dbReference type="GO" id="GO:0004555">
    <property type="term" value="F:alpha,alpha-trehalase activity"/>
    <property type="evidence" value="ECO:0007669"/>
    <property type="project" value="UniProtKB-EC"/>
</dbReference>
<sequence>MRKFPREQQTLPNHFYFTDYERHNAEIAAFHLDRLLGFRRAMPVTGRLLNMTTELYQKAEGDLLKTFFVSPSDNLCFHGKCTYYCDTSHAICGNPDSLEGSFAAFLPSNEIAARKVWRHPWRRSYHKRRKAQWETEDNYCSLVREIPPYDRGRRLYDLMDMAVLDFLMGNMDRHHYETFRLFGNDTFPLHLDHGRGFGKPFHDELSILAPILQCCMLRQSTLQTLVTRLDNFYSVKHAPPLIMKEKKRIDGRTRVGGIVNWELGSTRKPRESRLRVCQHKKGFSTLDDVSGAGRKAGLRDGVSRVVALGDCLDAPCITQQHRLATGAFPPRWSSELWRMRRVKVNDDVFGFRFHNGPTKLGEAMRQSLAKDPVGPVLWEPHLEALDRRVEIILRGIRDCLQKGEELGSETGDEDTLPLLFSRVSLRAVSFLRARHIPAASHHSYFKPMTIPILPTTLLRTGLMLDGVRVIVDGANGGAVKSRRRKAALRGWGPNGKNALSTLSTPLNKFRKLLDYVQMSRIFEDSKTFVDMSMKNSEEEILQDFDQLLQETDENPSEDQIRQFVDEHFEKSNELEDWTPPDYKDNPEFLSEIEDEEMRDYAQNLVKIWSTLTRKVKDEVKKSPETFSLIPVENGFVVPGGRFEEFYYWDTYWIIRGLLLAEMYDTVRGMLENFLSMVERYGFIPNGSRVYYLNRSQPPLLTLMVFHYIEATNDIDWLGTNLKTIEQELRFWLDNRTVSVERNGGSYRLAHYASESGTPRPESYYEDVHTASIIDSEDQRKQLYADLKSAAESGWDFSSRWMIDENGGNTGNLTNANTRRIIPVDLNAFLCQAFRILSDFYQLIYDSDEAESYLSISRTFEKGIQEVLYNEDDGIWYDFDTELSQHRRFFYPSNVAPLWSRAFDQSQQDELTKRTVQYLEDQGVLDFEGGIPTSLERSGQQWDLPGAWAPLQHIVIYGLYESDDAHANEIAENLGKKWLQSNLKSYQKDGVMYEKYDAEKPGQPAGGGEYEILSIEEDPTMAFLLLVLGFVEILLQVSAQSQPSCDSLVYCQGNLLHTIQMARIFNDSKTFVDMRMLNDEQTTLVNFDKLMNDTDQNPSQDDIKKFFDDNFKEGDEFENWVPSDFTDTPKLLSRITDKSVREFAQDLVNIWPKLARKIKQEVLDSPELYTLLPIENGFIIPGGRFREFYYWDSYWIIKGLLLSDMHETVRGMLDNFLSIVDKYGFLPNGARIYYLNRSQPPLLNAMVSLYISATNDTAWLEKNIQILDRELRFWLDNKLVDVVKDDTTYRLAHYDSESASPRPESYYEDVTTASTAKDEQQLYMELKSGAESGWDFSSRWIIDQNGNSDANLTSLHTRRIIPVDLNSYLCQAFQKLSNFYVILGDYDNATFWDNQFNLWQKTIERVLYNHEDAIWYDWDNELGQHRKMFFPSNFAPLWAEAYDTMYAEDIGGRAAKYFKSQKIMDYEGGIPASLSRTGEQWDYPNAWPPLQSIVVMGLAKSGNCEAIEIAQEFAQRWVKANQIGFNNTGEMFEKYDAEVPGQYGGGGEYVIQSGFGWTNGVVLEFIDRFFTTSKKTSRWARPTPESFWPTLE</sequence>
<comment type="caution">
    <text evidence="9">The sequence shown here is derived from an EMBL/GenBank/DDBJ whole genome shotgun (WGS) entry which is preliminary data.</text>
</comment>
<evidence type="ECO:0000256" key="4">
    <source>
        <dbReference type="ARBA" id="ARBA00019905"/>
    </source>
</evidence>
<protein>
    <recommendedName>
        <fullName evidence="4 7">Trehalase</fullName>
        <ecNumber evidence="3 7">3.2.1.28</ecNumber>
    </recommendedName>
    <alternativeName>
        <fullName evidence="7">Alpha-trehalose glucohydrolase</fullName>
    </alternativeName>
</protein>
<dbReference type="InterPro" id="IPR009581">
    <property type="entry name" value="FAM20_C"/>
</dbReference>
<feature type="domain" description="FAM20 C-terminal" evidence="8">
    <location>
        <begin position="353"/>
        <end position="403"/>
    </location>
</feature>
<dbReference type="InterPro" id="IPR018232">
    <property type="entry name" value="Glyco_hydro_37_CS"/>
</dbReference>
<dbReference type="PANTHER" id="PTHR23403">
    <property type="entry name" value="TREHALASE"/>
    <property type="match status" value="1"/>
</dbReference>
<dbReference type="InterPro" id="IPR008928">
    <property type="entry name" value="6-hairpin_glycosidase_sf"/>
</dbReference>
<dbReference type="InterPro" id="IPR012341">
    <property type="entry name" value="6hp_glycosidase-like_sf"/>
</dbReference>
<dbReference type="PROSITE" id="PS00927">
    <property type="entry name" value="TREHALASE_1"/>
    <property type="match status" value="2"/>
</dbReference>
<dbReference type="PANTHER" id="PTHR23403:SF1">
    <property type="entry name" value="TREHALASE"/>
    <property type="match status" value="1"/>
</dbReference>
<evidence type="ECO:0000256" key="2">
    <source>
        <dbReference type="ARBA" id="ARBA00005615"/>
    </source>
</evidence>
<evidence type="ECO:0000256" key="1">
    <source>
        <dbReference type="ARBA" id="ARBA00001576"/>
    </source>
</evidence>
<proteinExistence type="inferred from homology"/>
<evidence type="ECO:0000313" key="9">
    <source>
        <dbReference type="EMBL" id="KAH0810019.1"/>
    </source>
</evidence>
<comment type="similarity">
    <text evidence="2 7">Belongs to the glycosyl hydrolase 37 family.</text>
</comment>
<dbReference type="Pfam" id="PF01204">
    <property type="entry name" value="Trehalase"/>
    <property type="match status" value="2"/>
</dbReference>
<dbReference type="PRINTS" id="PR00744">
    <property type="entry name" value="GLHYDRLASE37"/>
</dbReference>